<feature type="region of interest" description="Disordered" evidence="1">
    <location>
        <begin position="1"/>
        <end position="31"/>
    </location>
</feature>
<dbReference type="KEGG" id="sof:NCTC11214_01677"/>
<evidence type="ECO:0000313" key="2">
    <source>
        <dbReference type="EMBL" id="VDZ55248.1"/>
    </source>
</evidence>
<accession>A0A447KPJ4</accession>
<organism evidence="2 3">
    <name type="scientific">Serratia odorifera</name>
    <dbReference type="NCBI Taxonomy" id="618"/>
    <lineage>
        <taxon>Bacteria</taxon>
        <taxon>Pseudomonadati</taxon>
        <taxon>Pseudomonadota</taxon>
        <taxon>Gammaproteobacteria</taxon>
        <taxon>Enterobacterales</taxon>
        <taxon>Yersiniaceae</taxon>
        <taxon>Serratia</taxon>
    </lineage>
</organism>
<dbReference type="Proteomes" id="UP000281391">
    <property type="component" value="Chromosome"/>
</dbReference>
<gene>
    <name evidence="2" type="ORF">NCTC11214_01677</name>
</gene>
<dbReference type="AlphaFoldDB" id="A0A447KPJ4"/>
<proteinExistence type="predicted"/>
<name>A0A447KPJ4_SEROD</name>
<sequence length="31" mass="3513">MHQKSAERLLYPQDLKVQRDGNRADTAGSAR</sequence>
<protein>
    <submittedName>
        <fullName evidence="2">Uncharacterized protein</fullName>
    </submittedName>
</protein>
<dbReference type="EMBL" id="LR134117">
    <property type="protein sequence ID" value="VDZ55248.1"/>
    <property type="molecule type" value="Genomic_DNA"/>
</dbReference>
<evidence type="ECO:0000313" key="3">
    <source>
        <dbReference type="Proteomes" id="UP000281391"/>
    </source>
</evidence>
<evidence type="ECO:0000256" key="1">
    <source>
        <dbReference type="SAM" id="MobiDB-lite"/>
    </source>
</evidence>
<reference evidence="2 3" key="1">
    <citation type="submission" date="2018-12" db="EMBL/GenBank/DDBJ databases">
        <authorList>
            <consortium name="Pathogen Informatics"/>
        </authorList>
    </citation>
    <scope>NUCLEOTIDE SEQUENCE [LARGE SCALE GENOMIC DNA]</scope>
    <source>
        <strain evidence="2 3">NCTC11214</strain>
    </source>
</reference>